<dbReference type="RefSeq" id="WP_179644960.1">
    <property type="nucleotide sequence ID" value="NZ_BAAAYY010000031.1"/>
</dbReference>
<comment type="similarity">
    <text evidence="1">Belongs to the cycloisomerase 2 family.</text>
</comment>
<dbReference type="InterPro" id="IPR050282">
    <property type="entry name" value="Cycloisomerase_2"/>
</dbReference>
<dbReference type="GO" id="GO:0017057">
    <property type="term" value="F:6-phosphogluconolactonase activity"/>
    <property type="evidence" value="ECO:0007669"/>
    <property type="project" value="TreeGrafter"/>
</dbReference>
<dbReference type="InterPro" id="IPR015943">
    <property type="entry name" value="WD40/YVTN_repeat-like_dom_sf"/>
</dbReference>
<evidence type="ECO:0000256" key="2">
    <source>
        <dbReference type="SAM" id="MobiDB-lite"/>
    </source>
</evidence>
<dbReference type="Pfam" id="PF10282">
    <property type="entry name" value="Lactonase"/>
    <property type="match status" value="1"/>
</dbReference>
<name>A0A852TXM9_9ACTN</name>
<dbReference type="GO" id="GO:0016853">
    <property type="term" value="F:isomerase activity"/>
    <property type="evidence" value="ECO:0007669"/>
    <property type="project" value="UniProtKB-KW"/>
</dbReference>
<organism evidence="3 4">
    <name type="scientific">Spinactinospora alkalitolerans</name>
    <dbReference type="NCBI Taxonomy" id="687207"/>
    <lineage>
        <taxon>Bacteria</taxon>
        <taxon>Bacillati</taxon>
        <taxon>Actinomycetota</taxon>
        <taxon>Actinomycetes</taxon>
        <taxon>Streptosporangiales</taxon>
        <taxon>Nocardiopsidaceae</taxon>
        <taxon>Spinactinospora</taxon>
    </lineage>
</organism>
<proteinExistence type="inferred from homology"/>
<dbReference type="SUPFAM" id="SSF51004">
    <property type="entry name" value="C-terminal (heme d1) domain of cytochrome cd1-nitrite reductase"/>
    <property type="match status" value="1"/>
</dbReference>
<dbReference type="Proteomes" id="UP000589036">
    <property type="component" value="Unassembled WGS sequence"/>
</dbReference>
<dbReference type="EMBL" id="JACCCC010000001">
    <property type="protein sequence ID" value="NYE49266.1"/>
    <property type="molecule type" value="Genomic_DNA"/>
</dbReference>
<sequence>MAERRLLWIGTYTPDSDPAGTGSGIHRVRLDLRTGELGDEGVAARTSGPSFLAAHPGGRRVYAVNERAEGGVTGFAATAEGVLEELGAAATGGASPCHLIAHPGGRHVIAANYADGGVSVHPIGPGGAPGERSRLIGHSGGGPDAERQEGPHAHSVGVAPGGRHLLVADLGTDELRCIPFDPRAADPVGEPSIAARLTPGTGPRHLAVHPSGHVHVAGELDSRVHVLRWDAASSTAEPVDEAEATGVTGVDNFPAEVALSAGGDRLYVSNRGADTIATFEVSADGAKLRHLADTSTGGAWPRHFARVADLLVVANQNSGTLTALRIDPATGVPRAAEHHLPLPDPVCVLPAP</sequence>
<protein>
    <submittedName>
        <fullName evidence="3">6-phosphogluconolactonase (Cycloisomerase 2 family)</fullName>
    </submittedName>
</protein>
<dbReference type="AlphaFoldDB" id="A0A852TXM9"/>
<accession>A0A852TXM9</accession>
<keyword evidence="3" id="KW-0413">Isomerase</keyword>
<evidence type="ECO:0000313" key="4">
    <source>
        <dbReference type="Proteomes" id="UP000589036"/>
    </source>
</evidence>
<dbReference type="PANTHER" id="PTHR30344">
    <property type="entry name" value="6-PHOSPHOGLUCONOLACTONASE-RELATED"/>
    <property type="match status" value="1"/>
</dbReference>
<comment type="caution">
    <text evidence="3">The sequence shown here is derived from an EMBL/GenBank/DDBJ whole genome shotgun (WGS) entry which is preliminary data.</text>
</comment>
<dbReference type="GO" id="GO:0005829">
    <property type="term" value="C:cytosol"/>
    <property type="evidence" value="ECO:0007669"/>
    <property type="project" value="TreeGrafter"/>
</dbReference>
<evidence type="ECO:0000256" key="1">
    <source>
        <dbReference type="ARBA" id="ARBA00005564"/>
    </source>
</evidence>
<dbReference type="Gene3D" id="2.130.10.10">
    <property type="entry name" value="YVTN repeat-like/Quinoprotein amine dehydrogenase"/>
    <property type="match status" value="1"/>
</dbReference>
<dbReference type="InterPro" id="IPR019405">
    <property type="entry name" value="Lactonase_7-beta_prop"/>
</dbReference>
<reference evidence="3 4" key="1">
    <citation type="submission" date="2020-07" db="EMBL/GenBank/DDBJ databases">
        <title>Sequencing the genomes of 1000 actinobacteria strains.</title>
        <authorList>
            <person name="Klenk H.-P."/>
        </authorList>
    </citation>
    <scope>NUCLEOTIDE SEQUENCE [LARGE SCALE GENOMIC DNA]</scope>
    <source>
        <strain evidence="3 4">CXB654</strain>
    </source>
</reference>
<evidence type="ECO:0000313" key="3">
    <source>
        <dbReference type="EMBL" id="NYE49266.1"/>
    </source>
</evidence>
<feature type="region of interest" description="Disordered" evidence="2">
    <location>
        <begin position="124"/>
        <end position="154"/>
    </location>
</feature>
<dbReference type="InterPro" id="IPR011048">
    <property type="entry name" value="Haem_d1_sf"/>
</dbReference>
<dbReference type="PANTHER" id="PTHR30344:SF1">
    <property type="entry name" value="6-PHOSPHOGLUCONOLACTONASE"/>
    <property type="match status" value="1"/>
</dbReference>
<gene>
    <name evidence="3" type="ORF">HDA32_004386</name>
</gene>
<keyword evidence="4" id="KW-1185">Reference proteome</keyword>